<dbReference type="SUPFAM" id="SSF57716">
    <property type="entry name" value="Glucocorticoid receptor-like (DNA-binding domain)"/>
    <property type="match status" value="1"/>
</dbReference>
<proteinExistence type="predicted"/>
<evidence type="ECO:0000256" key="5">
    <source>
        <dbReference type="PROSITE-ProRule" id="PRU00309"/>
    </source>
</evidence>
<evidence type="ECO:0000259" key="6">
    <source>
        <dbReference type="PROSITE" id="PS50950"/>
    </source>
</evidence>
<dbReference type="Proteomes" id="UP001321473">
    <property type="component" value="Unassembled WGS sequence"/>
</dbReference>
<dbReference type="Pfam" id="PF05485">
    <property type="entry name" value="THAP"/>
    <property type="match status" value="1"/>
</dbReference>
<dbReference type="PROSITE" id="PS50950">
    <property type="entry name" value="ZF_THAP"/>
    <property type="match status" value="1"/>
</dbReference>
<dbReference type="PANTHER" id="PTHR46600:SF11">
    <property type="entry name" value="THAP DOMAIN-CONTAINING PROTEIN 10"/>
    <property type="match status" value="1"/>
</dbReference>
<name>A0AAQ4F2X3_AMBAM</name>
<keyword evidence="1" id="KW-0479">Metal-binding</keyword>
<keyword evidence="4 5" id="KW-0238">DNA-binding</keyword>
<dbReference type="InterPro" id="IPR026516">
    <property type="entry name" value="THAP1/10"/>
</dbReference>
<dbReference type="SMART" id="SM00980">
    <property type="entry name" value="THAP"/>
    <property type="match status" value="1"/>
</dbReference>
<evidence type="ECO:0000313" key="8">
    <source>
        <dbReference type="Proteomes" id="UP001321473"/>
    </source>
</evidence>
<evidence type="ECO:0000256" key="2">
    <source>
        <dbReference type="ARBA" id="ARBA00022771"/>
    </source>
</evidence>
<evidence type="ECO:0000256" key="3">
    <source>
        <dbReference type="ARBA" id="ARBA00022833"/>
    </source>
</evidence>
<dbReference type="AlphaFoldDB" id="A0AAQ4F2X3"/>
<dbReference type="InterPro" id="IPR006612">
    <property type="entry name" value="THAP_Znf"/>
</dbReference>
<dbReference type="PANTHER" id="PTHR46600">
    <property type="entry name" value="THAP DOMAIN-CONTAINING"/>
    <property type="match status" value="1"/>
</dbReference>
<dbReference type="GO" id="GO:0008270">
    <property type="term" value="F:zinc ion binding"/>
    <property type="evidence" value="ECO:0007669"/>
    <property type="project" value="UniProtKB-KW"/>
</dbReference>
<gene>
    <name evidence="7" type="ORF">V5799_017567</name>
</gene>
<keyword evidence="2 5" id="KW-0863">Zinc-finger</keyword>
<protein>
    <recommendedName>
        <fullName evidence="6">THAP-type domain-containing protein</fullName>
    </recommendedName>
</protein>
<dbReference type="EMBL" id="JARKHS020008034">
    <property type="protein sequence ID" value="KAK8781092.1"/>
    <property type="molecule type" value="Genomic_DNA"/>
</dbReference>
<keyword evidence="8" id="KW-1185">Reference proteome</keyword>
<comment type="caution">
    <text evidence="7">The sequence shown here is derived from an EMBL/GenBank/DDBJ whole genome shotgun (WGS) entry which is preliminary data.</text>
</comment>
<accession>A0AAQ4F2X3</accession>
<feature type="domain" description="THAP-type" evidence="6">
    <location>
        <begin position="1"/>
        <end position="77"/>
    </location>
</feature>
<sequence length="82" mass="9982">MTGCCVPMCSGSTCKRLRCFRFPRNSERRKEWEAQVKRNRWNATDSSYICELHFEEDQFERNRQDGRRLFTALPTLFDFRHE</sequence>
<dbReference type="GO" id="GO:0043565">
    <property type="term" value="F:sequence-specific DNA binding"/>
    <property type="evidence" value="ECO:0007669"/>
    <property type="project" value="InterPro"/>
</dbReference>
<evidence type="ECO:0000256" key="4">
    <source>
        <dbReference type="ARBA" id="ARBA00023125"/>
    </source>
</evidence>
<keyword evidence="3" id="KW-0862">Zinc</keyword>
<evidence type="ECO:0000256" key="1">
    <source>
        <dbReference type="ARBA" id="ARBA00022723"/>
    </source>
</evidence>
<organism evidence="7 8">
    <name type="scientific">Amblyomma americanum</name>
    <name type="common">Lone star tick</name>
    <dbReference type="NCBI Taxonomy" id="6943"/>
    <lineage>
        <taxon>Eukaryota</taxon>
        <taxon>Metazoa</taxon>
        <taxon>Ecdysozoa</taxon>
        <taxon>Arthropoda</taxon>
        <taxon>Chelicerata</taxon>
        <taxon>Arachnida</taxon>
        <taxon>Acari</taxon>
        <taxon>Parasitiformes</taxon>
        <taxon>Ixodida</taxon>
        <taxon>Ixodoidea</taxon>
        <taxon>Ixodidae</taxon>
        <taxon>Amblyomminae</taxon>
        <taxon>Amblyomma</taxon>
    </lineage>
</organism>
<reference evidence="7 8" key="1">
    <citation type="journal article" date="2023" name="Arcadia Sci">
        <title>De novo assembly of a long-read Amblyomma americanum tick genome.</title>
        <authorList>
            <person name="Chou S."/>
            <person name="Poskanzer K.E."/>
            <person name="Rollins M."/>
            <person name="Thuy-Boun P.S."/>
        </authorList>
    </citation>
    <scope>NUCLEOTIDE SEQUENCE [LARGE SCALE GENOMIC DNA]</scope>
    <source>
        <strain evidence="7">F_SG_1</strain>
        <tissue evidence="7">Salivary glands</tissue>
    </source>
</reference>
<dbReference type="InterPro" id="IPR038441">
    <property type="entry name" value="THAP_Znf_sf"/>
</dbReference>
<dbReference type="Gene3D" id="6.20.210.20">
    <property type="entry name" value="THAP domain"/>
    <property type="match status" value="1"/>
</dbReference>
<evidence type="ECO:0000313" key="7">
    <source>
        <dbReference type="EMBL" id="KAK8781092.1"/>
    </source>
</evidence>
<dbReference type="SMART" id="SM00692">
    <property type="entry name" value="DM3"/>
    <property type="match status" value="1"/>
</dbReference>